<dbReference type="PANTHER" id="PTHR32322:SF2">
    <property type="entry name" value="EAMA DOMAIN-CONTAINING PROTEIN"/>
    <property type="match status" value="1"/>
</dbReference>
<dbReference type="Pfam" id="PF00892">
    <property type="entry name" value="EamA"/>
    <property type="match status" value="2"/>
</dbReference>
<sequence>MTNHSVTLAAHASTALFVLLWGSGAIFTKWGLEHAPAFAFLLLRFALALTVLMSIGLYRRRWLPAPGTRLRVAGTGLLLIGAYSICYFLAMEQGITPGVLATLLGIQPILTLMLLERRFAPMRMAGLCVALMGLVLVVYQSVVLVRFSLAGVGFALGALGCMTVGAIMQKRIRQSPAEVLPLQYVASLALCLPFAALQPVAFEPTWEFLIPLLWLALVISVVAQLLLYRLIQAGNLVNVTSLFYLVPAATAMMDYLFLGNALPMLSLAGMGLILLGLALVFRQPVMVSRQ</sequence>
<keyword evidence="5 6" id="KW-0472">Membrane</keyword>
<evidence type="ECO:0000259" key="7">
    <source>
        <dbReference type="Pfam" id="PF00892"/>
    </source>
</evidence>
<dbReference type="PANTHER" id="PTHR32322">
    <property type="entry name" value="INNER MEMBRANE TRANSPORTER"/>
    <property type="match status" value="1"/>
</dbReference>
<feature type="transmembrane region" description="Helical" evidence="6">
    <location>
        <begin position="70"/>
        <end position="90"/>
    </location>
</feature>
<evidence type="ECO:0000313" key="9">
    <source>
        <dbReference type="Proteomes" id="UP000217771"/>
    </source>
</evidence>
<feature type="domain" description="EamA" evidence="7">
    <location>
        <begin position="150"/>
        <end position="281"/>
    </location>
</feature>
<evidence type="ECO:0000256" key="4">
    <source>
        <dbReference type="ARBA" id="ARBA00022989"/>
    </source>
</evidence>
<feature type="transmembrane region" description="Helical" evidence="6">
    <location>
        <begin position="122"/>
        <end position="141"/>
    </location>
</feature>
<comment type="caution">
    <text evidence="8">The sequence shown here is derived from an EMBL/GenBank/DDBJ whole genome shotgun (WGS) entry which is preliminary data.</text>
</comment>
<feature type="transmembrane region" description="Helical" evidence="6">
    <location>
        <begin position="179"/>
        <end position="202"/>
    </location>
</feature>
<dbReference type="EMBL" id="NSKB01000006">
    <property type="protein sequence ID" value="PAU75534.1"/>
    <property type="molecule type" value="Genomic_DNA"/>
</dbReference>
<feature type="transmembrane region" description="Helical" evidence="6">
    <location>
        <begin position="96"/>
        <end position="115"/>
    </location>
</feature>
<protein>
    <submittedName>
        <fullName evidence="8">EamA family transporter</fullName>
    </submittedName>
</protein>
<reference evidence="8 9" key="1">
    <citation type="submission" date="2017-08" db="EMBL/GenBank/DDBJ databases">
        <title>Halomonas alkalisoli sp. nov., isolated from saline alkaline soil.</title>
        <authorList>
            <person name="Wang D."/>
            <person name="Zhang G."/>
        </authorList>
    </citation>
    <scope>NUCLEOTIDE SEQUENCE [LARGE SCALE GENOMIC DNA]</scope>
    <source>
        <strain evidence="8 9">WRN001</strain>
    </source>
</reference>
<dbReference type="AlphaFoldDB" id="A0A2A2EST2"/>
<organism evidence="8 9">
    <name type="scientific">Halomonas salipaludis</name>
    <dbReference type="NCBI Taxonomy" id="2032625"/>
    <lineage>
        <taxon>Bacteria</taxon>
        <taxon>Pseudomonadati</taxon>
        <taxon>Pseudomonadota</taxon>
        <taxon>Gammaproteobacteria</taxon>
        <taxon>Oceanospirillales</taxon>
        <taxon>Halomonadaceae</taxon>
        <taxon>Halomonas</taxon>
    </lineage>
</organism>
<gene>
    <name evidence="8" type="ORF">CK498_16525</name>
</gene>
<proteinExistence type="inferred from homology"/>
<dbReference type="SUPFAM" id="SSF103481">
    <property type="entry name" value="Multidrug resistance efflux transporter EmrE"/>
    <property type="match status" value="2"/>
</dbReference>
<feature type="transmembrane region" description="Helical" evidence="6">
    <location>
        <begin position="235"/>
        <end position="258"/>
    </location>
</feature>
<evidence type="ECO:0000256" key="6">
    <source>
        <dbReference type="SAM" id="Phobius"/>
    </source>
</evidence>
<dbReference type="Proteomes" id="UP000217771">
    <property type="component" value="Unassembled WGS sequence"/>
</dbReference>
<accession>A0A2A2EST2</accession>
<feature type="transmembrane region" description="Helical" evidence="6">
    <location>
        <begin position="147"/>
        <end position="167"/>
    </location>
</feature>
<comment type="subcellular location">
    <subcellularLocation>
        <location evidence="1">Membrane</location>
        <topology evidence="1">Multi-pass membrane protein</topology>
    </subcellularLocation>
</comment>
<name>A0A2A2EST2_9GAMM</name>
<evidence type="ECO:0000256" key="2">
    <source>
        <dbReference type="ARBA" id="ARBA00007362"/>
    </source>
</evidence>
<dbReference type="InterPro" id="IPR000620">
    <property type="entry name" value="EamA_dom"/>
</dbReference>
<dbReference type="InterPro" id="IPR037185">
    <property type="entry name" value="EmrE-like"/>
</dbReference>
<dbReference type="OrthoDB" id="9809509at2"/>
<keyword evidence="9" id="KW-1185">Reference proteome</keyword>
<evidence type="ECO:0000256" key="3">
    <source>
        <dbReference type="ARBA" id="ARBA00022692"/>
    </source>
</evidence>
<keyword evidence="4 6" id="KW-1133">Transmembrane helix</keyword>
<dbReference type="InterPro" id="IPR050638">
    <property type="entry name" value="AA-Vitamin_Transporters"/>
</dbReference>
<feature type="transmembrane region" description="Helical" evidence="6">
    <location>
        <begin position="208"/>
        <end position="228"/>
    </location>
</feature>
<evidence type="ECO:0000256" key="5">
    <source>
        <dbReference type="ARBA" id="ARBA00023136"/>
    </source>
</evidence>
<evidence type="ECO:0000256" key="1">
    <source>
        <dbReference type="ARBA" id="ARBA00004141"/>
    </source>
</evidence>
<dbReference type="RefSeq" id="WP_095621960.1">
    <property type="nucleotide sequence ID" value="NZ_NSKB01000006.1"/>
</dbReference>
<feature type="transmembrane region" description="Helical" evidence="6">
    <location>
        <begin position="264"/>
        <end position="281"/>
    </location>
</feature>
<evidence type="ECO:0000313" key="8">
    <source>
        <dbReference type="EMBL" id="PAU75534.1"/>
    </source>
</evidence>
<feature type="transmembrane region" description="Helical" evidence="6">
    <location>
        <begin position="35"/>
        <end position="58"/>
    </location>
</feature>
<comment type="similarity">
    <text evidence="2">Belongs to the EamA transporter family.</text>
</comment>
<keyword evidence="3 6" id="KW-0812">Transmembrane</keyword>
<feature type="domain" description="EamA" evidence="7">
    <location>
        <begin position="15"/>
        <end position="138"/>
    </location>
</feature>
<dbReference type="GO" id="GO:0016020">
    <property type="term" value="C:membrane"/>
    <property type="evidence" value="ECO:0007669"/>
    <property type="project" value="UniProtKB-SubCell"/>
</dbReference>